<feature type="domain" description="HTH luxR-type" evidence="2">
    <location>
        <begin position="5"/>
        <end position="70"/>
    </location>
</feature>
<dbReference type="InterPro" id="IPR000792">
    <property type="entry name" value="Tscrpt_reg_LuxR_C"/>
</dbReference>
<proteinExistence type="predicted"/>
<dbReference type="PRINTS" id="PR00038">
    <property type="entry name" value="HTHLUXR"/>
</dbReference>
<dbReference type="InterPro" id="IPR016032">
    <property type="entry name" value="Sig_transdc_resp-reg_C-effctor"/>
</dbReference>
<dbReference type="GO" id="GO:0003677">
    <property type="term" value="F:DNA binding"/>
    <property type="evidence" value="ECO:0007669"/>
    <property type="project" value="UniProtKB-KW"/>
</dbReference>
<dbReference type="SUPFAM" id="SSF46894">
    <property type="entry name" value="C-terminal effector domain of the bipartite response regulators"/>
    <property type="match status" value="1"/>
</dbReference>
<dbReference type="EMBL" id="BK015627">
    <property type="protein sequence ID" value="DAE16559.1"/>
    <property type="molecule type" value="Genomic_DNA"/>
</dbReference>
<dbReference type="InterPro" id="IPR039420">
    <property type="entry name" value="WalR-like"/>
</dbReference>
<organism evidence="3">
    <name type="scientific">Podoviridae sp. ctiwu7</name>
    <dbReference type="NCBI Taxonomy" id="2825269"/>
    <lineage>
        <taxon>Viruses</taxon>
        <taxon>Duplodnaviria</taxon>
        <taxon>Heunggongvirae</taxon>
        <taxon>Uroviricota</taxon>
        <taxon>Caudoviricetes</taxon>
    </lineage>
</organism>
<dbReference type="GO" id="GO:0006355">
    <property type="term" value="P:regulation of DNA-templated transcription"/>
    <property type="evidence" value="ECO:0007669"/>
    <property type="project" value="InterPro"/>
</dbReference>
<keyword evidence="1" id="KW-0238">DNA-binding</keyword>
<evidence type="ECO:0000259" key="2">
    <source>
        <dbReference type="PROSITE" id="PS50043"/>
    </source>
</evidence>
<reference evidence="3" key="1">
    <citation type="journal article" date="2021" name="Proc. Natl. Acad. Sci. U.S.A.">
        <title>A Catalog of Tens of Thousands of Viruses from Human Metagenomes Reveals Hidden Associations with Chronic Diseases.</title>
        <authorList>
            <person name="Tisza M.J."/>
            <person name="Buck C.B."/>
        </authorList>
    </citation>
    <scope>NUCLEOTIDE SEQUENCE</scope>
    <source>
        <strain evidence="3">Ctiwu7</strain>
    </source>
</reference>
<protein>
    <submittedName>
        <fullName evidence="3">Response regulator</fullName>
    </submittedName>
</protein>
<dbReference type="PROSITE" id="PS50043">
    <property type="entry name" value="HTH_LUXR_2"/>
    <property type="match status" value="1"/>
</dbReference>
<name>A0A8S5QB59_9CAUD</name>
<dbReference type="InterPro" id="IPR036388">
    <property type="entry name" value="WH-like_DNA-bd_sf"/>
</dbReference>
<evidence type="ECO:0000256" key="1">
    <source>
        <dbReference type="ARBA" id="ARBA00023125"/>
    </source>
</evidence>
<dbReference type="PANTHER" id="PTHR43214">
    <property type="entry name" value="TWO-COMPONENT RESPONSE REGULATOR"/>
    <property type="match status" value="1"/>
</dbReference>
<sequence>MKTITKSERPQLSPRRLQVLVLLAKGLQAQEIAGVLGISRQTARETVKALYKNLGVRNAAEAVSEGYQLGLLKVIE</sequence>
<dbReference type="Gene3D" id="1.10.10.10">
    <property type="entry name" value="Winged helix-like DNA-binding domain superfamily/Winged helix DNA-binding domain"/>
    <property type="match status" value="1"/>
</dbReference>
<evidence type="ECO:0000313" key="3">
    <source>
        <dbReference type="EMBL" id="DAE16559.1"/>
    </source>
</evidence>
<dbReference type="SMART" id="SM00421">
    <property type="entry name" value="HTH_LUXR"/>
    <property type="match status" value="1"/>
</dbReference>
<dbReference type="Pfam" id="PF00196">
    <property type="entry name" value="GerE"/>
    <property type="match status" value="1"/>
</dbReference>
<accession>A0A8S5QB59</accession>